<feature type="region of interest" description="Disordered" evidence="2">
    <location>
        <begin position="550"/>
        <end position="573"/>
    </location>
</feature>
<sequence length="859" mass="92342">MSSMSSNNSANNSLMGFSVHQPAIGAPLQFFPAMGSKQLDEMINAYVPGGASILDKRAAVSMEFFEYSMATGDLFKFFMVYPTLGSANTSPAMDSGYHSGFTTSPVMSEAQWASSTSSRMVSPSSSRKSTSANDFSNLPGMKIMTKDGRDVTNSASRGCKTKEQRDHAHLMRIIKACDSCRRKKTKCDPSHKRPAAGASGKVTKKTSKNPRPAAAPPQIAAKHTSTTTEFDQLLFDPSTSLDSFFTDSLSLPTDGFSMEWDQFIQYDEEPSEVIPYDYNFLLDPAGYFSPATTASFSSSSTSPSQLPITPIDRDVHITDDTAVGHDHRPILPYLNPGLLEAGDNYVDFNLYSPESSFLDEELGFSKEVAASPIQSQPLDRHRRRRLNAPEEAVGNAAGFQSIQNAASSELTDLHQQRDVMANVGNGLLHDTSNYMHEWSGGSMSGQTTSQAVSSSLPHAILSSDGQTMTSHALVNAVPTELPSASSVFEGVTSEGLYGRETIHEQTSSRLLSNRGGLRLQSSPVRDCAADAILEPQERQVLLQGRLDYRPADTSAQSSSPQPYLDRSCGQDGLNKVEHTMTSSMTAPAFATRTTDSQPPPQGDAFVRNDQISTVATELNVSQGNVRNLQSTEAPHGETPQVSIRALPSSYPSRRPLVVTIPDSPIARSSLSDTLSWGASKTDKQTIEHTVAVVSGDFRAKQNSTSAVTWSSGSVSPTSAIQNLTTTHSQLTSSDITPAASVIASLGVLSVIMTLSTIAKGNGHAQDVQSTASSNLSRYITAMLIFSLLFSTPSSLSPILSMSVLSIFGGLLQLLRYKSAFDTDTQSSDFTASHKLAFTKKLLNSTNKFKAVYAQVTGLV</sequence>
<evidence type="ECO:0000256" key="1">
    <source>
        <dbReference type="ARBA" id="ARBA00023242"/>
    </source>
</evidence>
<evidence type="ECO:0000256" key="2">
    <source>
        <dbReference type="SAM" id="MobiDB-lite"/>
    </source>
</evidence>
<dbReference type="CDD" id="cd00067">
    <property type="entry name" value="GAL4"/>
    <property type="match status" value="1"/>
</dbReference>
<keyword evidence="1" id="KW-0539">Nucleus</keyword>
<comment type="caution">
    <text evidence="3">The sequence shown here is derived from an EMBL/GenBank/DDBJ whole genome shotgun (WGS) entry which is preliminary data.</text>
</comment>
<organism evidence="3 4">
    <name type="scientific">Xylaria flabelliformis</name>
    <dbReference type="NCBI Taxonomy" id="2512241"/>
    <lineage>
        <taxon>Eukaryota</taxon>
        <taxon>Fungi</taxon>
        <taxon>Dikarya</taxon>
        <taxon>Ascomycota</taxon>
        <taxon>Pezizomycotina</taxon>
        <taxon>Sordariomycetes</taxon>
        <taxon>Xylariomycetidae</taxon>
        <taxon>Xylariales</taxon>
        <taxon>Xylariaceae</taxon>
        <taxon>Xylaria</taxon>
    </lineage>
</organism>
<dbReference type="InterPro" id="IPR001138">
    <property type="entry name" value="Zn2Cys6_DnaBD"/>
</dbReference>
<evidence type="ECO:0000313" key="4">
    <source>
        <dbReference type="Proteomes" id="UP000319160"/>
    </source>
</evidence>
<accession>A0A553IE29</accession>
<dbReference type="GO" id="GO:0008270">
    <property type="term" value="F:zinc ion binding"/>
    <property type="evidence" value="ECO:0007669"/>
    <property type="project" value="InterPro"/>
</dbReference>
<dbReference type="GO" id="GO:0000981">
    <property type="term" value="F:DNA-binding transcription factor activity, RNA polymerase II-specific"/>
    <property type="evidence" value="ECO:0007669"/>
    <property type="project" value="InterPro"/>
</dbReference>
<keyword evidence="4" id="KW-1185">Reference proteome</keyword>
<feature type="region of interest" description="Disordered" evidence="2">
    <location>
        <begin position="184"/>
        <end position="221"/>
    </location>
</feature>
<evidence type="ECO:0000313" key="3">
    <source>
        <dbReference type="EMBL" id="TRX98456.1"/>
    </source>
</evidence>
<dbReference type="OrthoDB" id="4850804at2759"/>
<dbReference type="AlphaFoldDB" id="A0A553IE29"/>
<feature type="compositionally biased region" description="Low complexity" evidence="2">
    <location>
        <begin position="210"/>
        <end position="221"/>
    </location>
</feature>
<dbReference type="STRING" id="2512241.A0A553IE29"/>
<reference evidence="4" key="1">
    <citation type="submission" date="2019-06" db="EMBL/GenBank/DDBJ databases">
        <title>Draft genome sequence of the griseofulvin-producing fungus Xylaria cubensis strain G536.</title>
        <authorList>
            <person name="Mead M.E."/>
            <person name="Raja H.A."/>
            <person name="Steenwyk J.L."/>
            <person name="Knowles S.L."/>
            <person name="Oberlies N.H."/>
            <person name="Rokas A."/>
        </authorList>
    </citation>
    <scope>NUCLEOTIDE SEQUENCE [LARGE SCALE GENOMIC DNA]</scope>
    <source>
        <strain evidence="4">G536</strain>
    </source>
</reference>
<dbReference type="EMBL" id="VFLP01000002">
    <property type="protein sequence ID" value="TRX98456.1"/>
    <property type="molecule type" value="Genomic_DNA"/>
</dbReference>
<proteinExistence type="predicted"/>
<feature type="compositionally biased region" description="Low complexity" evidence="2">
    <location>
        <begin position="114"/>
        <end position="131"/>
    </location>
</feature>
<feature type="region of interest" description="Disordered" evidence="2">
    <location>
        <begin position="114"/>
        <end position="165"/>
    </location>
</feature>
<dbReference type="InterPro" id="IPR036864">
    <property type="entry name" value="Zn2-C6_fun-type_DNA-bd_sf"/>
</dbReference>
<gene>
    <name evidence="3" type="ORF">FHL15_000530</name>
</gene>
<dbReference type="Proteomes" id="UP000319160">
    <property type="component" value="Unassembled WGS sequence"/>
</dbReference>
<name>A0A553IE29_9PEZI</name>
<evidence type="ECO:0008006" key="5">
    <source>
        <dbReference type="Google" id="ProtNLM"/>
    </source>
</evidence>
<protein>
    <recommendedName>
        <fullName evidence="5">Zn(2)-C6 fungal-type domain-containing protein</fullName>
    </recommendedName>
</protein>
<dbReference type="SUPFAM" id="SSF57701">
    <property type="entry name" value="Zn2/Cys6 DNA-binding domain"/>
    <property type="match status" value="1"/>
</dbReference>